<feature type="domain" description="Signal transduction histidine kinase internal region" evidence="2">
    <location>
        <begin position="172"/>
        <end position="252"/>
    </location>
</feature>
<evidence type="ECO:0000313" key="3">
    <source>
        <dbReference type="EMBL" id="SMF72743.1"/>
    </source>
</evidence>
<dbReference type="SUPFAM" id="SSF55874">
    <property type="entry name" value="ATPase domain of HSP90 chaperone/DNA topoisomerase II/histidine kinase"/>
    <property type="match status" value="1"/>
</dbReference>
<dbReference type="GO" id="GO:0016020">
    <property type="term" value="C:membrane"/>
    <property type="evidence" value="ECO:0007669"/>
    <property type="project" value="InterPro"/>
</dbReference>
<dbReference type="Proteomes" id="UP000192934">
    <property type="component" value="Chromosome I"/>
</dbReference>
<dbReference type="PANTHER" id="PTHR34220:SF7">
    <property type="entry name" value="SENSOR HISTIDINE KINASE YPDA"/>
    <property type="match status" value="1"/>
</dbReference>
<evidence type="ECO:0000256" key="1">
    <source>
        <dbReference type="SAM" id="Phobius"/>
    </source>
</evidence>
<dbReference type="InterPro" id="IPR036890">
    <property type="entry name" value="HATPase_C_sf"/>
</dbReference>
<organism evidence="3 4">
    <name type="scientific">Allosphingosinicella indica</name>
    <dbReference type="NCBI Taxonomy" id="941907"/>
    <lineage>
        <taxon>Bacteria</taxon>
        <taxon>Pseudomonadati</taxon>
        <taxon>Pseudomonadota</taxon>
        <taxon>Alphaproteobacteria</taxon>
        <taxon>Sphingomonadales</taxon>
        <taxon>Sphingomonadaceae</taxon>
        <taxon>Allosphingosinicella</taxon>
    </lineage>
</organism>
<feature type="transmembrane region" description="Helical" evidence="1">
    <location>
        <begin position="21"/>
        <end position="40"/>
    </location>
</feature>
<keyword evidence="3" id="KW-0808">Transferase</keyword>
<keyword evidence="1" id="KW-0472">Membrane</keyword>
<feature type="transmembrane region" description="Helical" evidence="1">
    <location>
        <begin position="131"/>
        <end position="150"/>
    </location>
</feature>
<keyword evidence="1" id="KW-1133">Transmembrane helix</keyword>
<feature type="transmembrane region" description="Helical" evidence="1">
    <location>
        <begin position="85"/>
        <end position="111"/>
    </location>
</feature>
<dbReference type="Gene3D" id="3.30.565.10">
    <property type="entry name" value="Histidine kinase-like ATPase, C-terminal domain"/>
    <property type="match status" value="1"/>
</dbReference>
<gene>
    <name evidence="3" type="ORF">SAMN06295910_2065</name>
</gene>
<dbReference type="Pfam" id="PF06580">
    <property type="entry name" value="His_kinase"/>
    <property type="match status" value="1"/>
</dbReference>
<keyword evidence="3" id="KW-0418">Kinase</keyword>
<proteinExistence type="predicted"/>
<dbReference type="GO" id="GO:0000155">
    <property type="term" value="F:phosphorelay sensor kinase activity"/>
    <property type="evidence" value="ECO:0007669"/>
    <property type="project" value="InterPro"/>
</dbReference>
<reference evidence="4" key="1">
    <citation type="submission" date="2017-04" db="EMBL/GenBank/DDBJ databases">
        <authorList>
            <person name="Varghese N."/>
            <person name="Submissions S."/>
        </authorList>
    </citation>
    <scope>NUCLEOTIDE SEQUENCE [LARGE SCALE GENOMIC DNA]</scope>
    <source>
        <strain evidence="4">Dd16</strain>
    </source>
</reference>
<protein>
    <submittedName>
        <fullName evidence="3">Histidine kinase</fullName>
    </submittedName>
</protein>
<keyword evidence="1" id="KW-0812">Transmembrane</keyword>
<dbReference type="InterPro" id="IPR010559">
    <property type="entry name" value="Sig_transdc_His_kin_internal"/>
</dbReference>
<sequence length="367" mass="40617">MRPDTIIPRPSAKADARWREAIRLTVALWSFVLLIFMPAILRRHDAGGFGSILLDSATIFYSMLLGIALFIPFRATIDRPNRVRVAILLMSALAAAIANAIFDLVYTAIVADSFDETFASFALDFNRGYESAFRYLMVFVVNLALFQLAFSMRRTIGTERQLVEAHTTAQQAQLTALRYQLNPHFLFNALNSISALIVTKRNDDAEQMTDKLSSFLRSSLATDPAALVPLAEELSLIEEYLDIEAVRFGDRLNATVECEPDASEALVPGFLVQPLVENAIKHGVSRSKGTVDIDIRASVDHGDLCITVENDRVRDTTRPPGARAGVGLLNVRQRLQAVYGDSATLKIEGRADSFCATICIPEIQQRH</sequence>
<accession>A0A1X7GPC2</accession>
<dbReference type="AlphaFoldDB" id="A0A1X7GPC2"/>
<name>A0A1X7GPC2_9SPHN</name>
<evidence type="ECO:0000313" key="4">
    <source>
        <dbReference type="Proteomes" id="UP000192934"/>
    </source>
</evidence>
<dbReference type="EMBL" id="LT840185">
    <property type="protein sequence ID" value="SMF72743.1"/>
    <property type="molecule type" value="Genomic_DNA"/>
</dbReference>
<dbReference type="InterPro" id="IPR050640">
    <property type="entry name" value="Bact_2-comp_sensor_kinase"/>
</dbReference>
<evidence type="ECO:0000259" key="2">
    <source>
        <dbReference type="Pfam" id="PF06580"/>
    </source>
</evidence>
<dbReference type="STRING" id="941907.SAMN06295910_2065"/>
<dbReference type="PANTHER" id="PTHR34220">
    <property type="entry name" value="SENSOR HISTIDINE KINASE YPDA"/>
    <property type="match status" value="1"/>
</dbReference>
<feature type="transmembrane region" description="Helical" evidence="1">
    <location>
        <begin position="52"/>
        <end position="73"/>
    </location>
</feature>
<keyword evidence="4" id="KW-1185">Reference proteome</keyword>